<dbReference type="Proteomes" id="UP001230268">
    <property type="component" value="Unassembled WGS sequence"/>
</dbReference>
<keyword evidence="2" id="KW-1185">Reference proteome</keyword>
<accession>A0AAD8PG75</accession>
<evidence type="ECO:0000313" key="2">
    <source>
        <dbReference type="Proteomes" id="UP001230268"/>
    </source>
</evidence>
<evidence type="ECO:0000313" key="1">
    <source>
        <dbReference type="EMBL" id="KAK1444893.1"/>
    </source>
</evidence>
<reference evidence="1" key="1">
    <citation type="submission" date="2023-08" db="EMBL/GenBank/DDBJ databases">
        <title>Draft sequence of the Babesia gibsoni genome.</title>
        <authorList>
            <person name="Yamagishi J.Y."/>
            <person name="Xuan X.X."/>
        </authorList>
    </citation>
    <scope>NUCLEOTIDE SEQUENCE</scope>
    <source>
        <strain evidence="1">Azabu</strain>
    </source>
</reference>
<name>A0AAD8PG75_BABGI</name>
<gene>
    <name evidence="1" type="ORF">BgAZ_107990</name>
</gene>
<comment type="caution">
    <text evidence="1">The sequence shown here is derived from an EMBL/GenBank/DDBJ whole genome shotgun (WGS) entry which is preliminary data.</text>
</comment>
<dbReference type="AlphaFoldDB" id="A0AAD8PG75"/>
<dbReference type="EMBL" id="JAVEPI010000001">
    <property type="protein sequence ID" value="KAK1444893.1"/>
    <property type="molecule type" value="Genomic_DNA"/>
</dbReference>
<sequence length="124" mass="13802">MRRLTHFEQVPRGQMKRIVESGIYFYDLPNGIYVVGLDETHEVVKYLKGGNDIASLTFNQDVSGSLCETKSRKKRHKNHRGGSCVICTVFMPHPVDILLPTALEGFAVVELNIALTSDPSLLAT</sequence>
<organism evidence="1 2">
    <name type="scientific">Babesia gibsoni</name>
    <dbReference type="NCBI Taxonomy" id="33632"/>
    <lineage>
        <taxon>Eukaryota</taxon>
        <taxon>Sar</taxon>
        <taxon>Alveolata</taxon>
        <taxon>Apicomplexa</taxon>
        <taxon>Aconoidasida</taxon>
        <taxon>Piroplasmida</taxon>
        <taxon>Babesiidae</taxon>
        <taxon>Babesia</taxon>
    </lineage>
</organism>
<proteinExistence type="predicted"/>
<protein>
    <submittedName>
        <fullName evidence="1">Uncharacterized protein</fullName>
    </submittedName>
</protein>